<proteinExistence type="predicted"/>
<sequence length="281" mass="31965">MELSCNFDFGVLIDGLGGRRLVKAKVGEPPISSLKVKSSTTSTVMKAPSDVSTSFGVSTPRGYRHCQRISHLASPGQSHRIGRDKFPYRESEGLGSIAANKFATHKFPEGAKRGLEKKIPSYTWWRVEDKSIIDFIIVDNRLRSKVVDAKAHRVVNYKPLFSGLSNEGFIPTLATPCENVTSKLKRIKVGKHQDQNEKDDVKKNAWLDMQSAKTNHKAQRKDILKDELKDAESTYEDAKMRTKEYVKIRKNEIKERCNRKFSDNFRANQKTFLAYGEKRPE</sequence>
<accession>A0A4C1UE95</accession>
<keyword evidence="2" id="KW-1185">Reference proteome</keyword>
<evidence type="ECO:0000313" key="1">
    <source>
        <dbReference type="EMBL" id="GBP24437.1"/>
    </source>
</evidence>
<evidence type="ECO:0000313" key="2">
    <source>
        <dbReference type="Proteomes" id="UP000299102"/>
    </source>
</evidence>
<dbReference type="Proteomes" id="UP000299102">
    <property type="component" value="Unassembled WGS sequence"/>
</dbReference>
<gene>
    <name evidence="1" type="ORF">EVAR_19313_1</name>
</gene>
<name>A0A4C1UE95_EUMVA</name>
<dbReference type="OrthoDB" id="412793at2759"/>
<comment type="caution">
    <text evidence="1">The sequence shown here is derived from an EMBL/GenBank/DDBJ whole genome shotgun (WGS) entry which is preliminary data.</text>
</comment>
<protein>
    <submittedName>
        <fullName evidence="1">Uncharacterized protein</fullName>
    </submittedName>
</protein>
<organism evidence="1 2">
    <name type="scientific">Eumeta variegata</name>
    <name type="common">Bagworm moth</name>
    <name type="synonym">Eumeta japonica</name>
    <dbReference type="NCBI Taxonomy" id="151549"/>
    <lineage>
        <taxon>Eukaryota</taxon>
        <taxon>Metazoa</taxon>
        <taxon>Ecdysozoa</taxon>
        <taxon>Arthropoda</taxon>
        <taxon>Hexapoda</taxon>
        <taxon>Insecta</taxon>
        <taxon>Pterygota</taxon>
        <taxon>Neoptera</taxon>
        <taxon>Endopterygota</taxon>
        <taxon>Lepidoptera</taxon>
        <taxon>Glossata</taxon>
        <taxon>Ditrysia</taxon>
        <taxon>Tineoidea</taxon>
        <taxon>Psychidae</taxon>
        <taxon>Oiketicinae</taxon>
        <taxon>Eumeta</taxon>
    </lineage>
</organism>
<dbReference type="AlphaFoldDB" id="A0A4C1UE95"/>
<reference evidence="1 2" key="1">
    <citation type="journal article" date="2019" name="Commun. Biol.">
        <title>The bagworm genome reveals a unique fibroin gene that provides high tensile strength.</title>
        <authorList>
            <person name="Kono N."/>
            <person name="Nakamura H."/>
            <person name="Ohtoshi R."/>
            <person name="Tomita M."/>
            <person name="Numata K."/>
            <person name="Arakawa K."/>
        </authorList>
    </citation>
    <scope>NUCLEOTIDE SEQUENCE [LARGE SCALE GENOMIC DNA]</scope>
</reference>
<dbReference type="EMBL" id="BGZK01000161">
    <property type="protein sequence ID" value="GBP24437.1"/>
    <property type="molecule type" value="Genomic_DNA"/>
</dbReference>